<feature type="transmembrane region" description="Helical" evidence="2">
    <location>
        <begin position="38"/>
        <end position="62"/>
    </location>
</feature>
<gene>
    <name evidence="3" type="ORF">GHT09_013852</name>
    <name evidence="4" type="ORF">MONAX_5E014652</name>
</gene>
<dbReference type="Proteomes" id="UP000662637">
    <property type="component" value="Unassembled WGS sequence"/>
</dbReference>
<comment type="subcellular location">
    <subcellularLocation>
        <location evidence="1">Virion</location>
    </subcellularLocation>
</comment>
<keyword evidence="5" id="KW-1185">Reference proteome</keyword>
<keyword evidence="2" id="KW-1133">Transmembrane helix</keyword>
<keyword evidence="2" id="KW-0472">Membrane</keyword>
<dbReference type="InterPro" id="IPR051255">
    <property type="entry name" value="Retroviral_env_glycoprotein"/>
</dbReference>
<evidence type="ECO:0000313" key="3">
    <source>
        <dbReference type="EMBL" id="KAF7475344.1"/>
    </source>
</evidence>
<dbReference type="Proteomes" id="UP000335636">
    <property type="component" value="Unassembled WGS sequence"/>
</dbReference>
<evidence type="ECO:0008006" key="6">
    <source>
        <dbReference type="Google" id="ProtNLM"/>
    </source>
</evidence>
<dbReference type="AlphaFoldDB" id="A0A5E4CG13"/>
<reference evidence="3" key="2">
    <citation type="submission" date="2020-08" db="EMBL/GenBank/DDBJ databases">
        <authorList>
            <person name="Shumante A."/>
            <person name="Zimin A.V."/>
            <person name="Puiu D."/>
            <person name="Salzberg S.L."/>
        </authorList>
    </citation>
    <scope>NUCLEOTIDE SEQUENCE</scope>
    <source>
        <strain evidence="3">WC2-LM</strain>
        <tissue evidence="3">Liver</tissue>
    </source>
</reference>
<sequence>MPPAAWLPMNQSKEWRSPWDMQRKHLLSEILHRTRRDIALIIAGIVALVAAIATIATATAALTQRIHTVHTGNNVSPAVAAAFASQNDLNKLN</sequence>
<proteinExistence type="predicted"/>
<protein>
    <recommendedName>
        <fullName evidence="6">Retroviral envelope protein GP41-like domain-containing protein</fullName>
    </recommendedName>
</protein>
<evidence type="ECO:0000256" key="1">
    <source>
        <dbReference type="ARBA" id="ARBA00004328"/>
    </source>
</evidence>
<evidence type="ECO:0000256" key="2">
    <source>
        <dbReference type="SAM" id="Phobius"/>
    </source>
</evidence>
<evidence type="ECO:0000313" key="5">
    <source>
        <dbReference type="Proteomes" id="UP000335636"/>
    </source>
</evidence>
<dbReference type="PANTHER" id="PTHR34313:SF2">
    <property type="entry name" value="ENDOGENOUS RETROVIRUS GROUP K MEMBER 21 ENV POLYPROTEIN-LIKE"/>
    <property type="match status" value="1"/>
</dbReference>
<name>A0A5E4CG13_MARMO</name>
<reference evidence="4 5" key="1">
    <citation type="submission" date="2019-04" db="EMBL/GenBank/DDBJ databases">
        <authorList>
            <person name="Alioto T."/>
            <person name="Alioto T."/>
        </authorList>
    </citation>
    <scope>NUCLEOTIDE SEQUENCE [LARGE SCALE GENOMIC DNA]</scope>
</reference>
<organism evidence="4 5">
    <name type="scientific">Marmota monax</name>
    <name type="common">Woodchuck</name>
    <dbReference type="NCBI Taxonomy" id="9995"/>
    <lineage>
        <taxon>Eukaryota</taxon>
        <taxon>Metazoa</taxon>
        <taxon>Chordata</taxon>
        <taxon>Craniata</taxon>
        <taxon>Vertebrata</taxon>
        <taxon>Euteleostomi</taxon>
        <taxon>Mammalia</taxon>
        <taxon>Eutheria</taxon>
        <taxon>Euarchontoglires</taxon>
        <taxon>Glires</taxon>
        <taxon>Rodentia</taxon>
        <taxon>Sciuromorpha</taxon>
        <taxon>Sciuridae</taxon>
        <taxon>Xerinae</taxon>
        <taxon>Marmotini</taxon>
        <taxon>Marmota</taxon>
    </lineage>
</organism>
<dbReference type="EMBL" id="CABDUW010001349">
    <property type="protein sequence ID" value="VTJ80798.1"/>
    <property type="molecule type" value="Genomic_DNA"/>
</dbReference>
<dbReference type="EMBL" id="WJEC01003224">
    <property type="protein sequence ID" value="KAF7475344.1"/>
    <property type="molecule type" value="Genomic_DNA"/>
</dbReference>
<evidence type="ECO:0000313" key="4">
    <source>
        <dbReference type="EMBL" id="VTJ80798.1"/>
    </source>
</evidence>
<keyword evidence="2" id="KW-0812">Transmembrane</keyword>
<accession>A0A5E4CG13</accession>
<dbReference type="PANTHER" id="PTHR34313">
    <property type="entry name" value="ENDOGENOUS RETROVIRUS GROUP K MEMBER 113 ENV POLYPROTEIN-RELATED"/>
    <property type="match status" value="1"/>
</dbReference>